<evidence type="ECO:0000313" key="10">
    <source>
        <dbReference type="EMBL" id="TDD53535.1"/>
    </source>
</evidence>
<evidence type="ECO:0000256" key="3">
    <source>
        <dbReference type="ARBA" id="ARBA00022448"/>
    </source>
</evidence>
<dbReference type="PIRSF" id="PIRSF039085">
    <property type="entry name" value="ABC_ATPase_HisP"/>
    <property type="match status" value="1"/>
</dbReference>
<dbReference type="GO" id="GO:0005524">
    <property type="term" value="F:ATP binding"/>
    <property type="evidence" value="ECO:0007669"/>
    <property type="project" value="UniProtKB-KW"/>
</dbReference>
<dbReference type="PANTHER" id="PTHR43166:SF9">
    <property type="entry name" value="GLUTAMATE_ASPARTATE IMPORT ATP-BINDING PROTEIN GLTL"/>
    <property type="match status" value="1"/>
</dbReference>
<keyword evidence="7" id="KW-0029">Amino-acid transport</keyword>
<name>A0A4R4Z618_9ACTN</name>
<dbReference type="PANTHER" id="PTHR43166">
    <property type="entry name" value="AMINO ACID IMPORT ATP-BINDING PROTEIN"/>
    <property type="match status" value="1"/>
</dbReference>
<dbReference type="GO" id="GO:0005886">
    <property type="term" value="C:plasma membrane"/>
    <property type="evidence" value="ECO:0007669"/>
    <property type="project" value="UniProtKB-SubCell"/>
</dbReference>
<dbReference type="PROSITE" id="PS50893">
    <property type="entry name" value="ABC_TRANSPORTER_2"/>
    <property type="match status" value="1"/>
</dbReference>
<evidence type="ECO:0000313" key="11">
    <source>
        <dbReference type="Proteomes" id="UP000295302"/>
    </source>
</evidence>
<evidence type="ECO:0000256" key="1">
    <source>
        <dbReference type="ARBA" id="ARBA00004202"/>
    </source>
</evidence>
<dbReference type="InterPro" id="IPR017871">
    <property type="entry name" value="ABC_transporter-like_CS"/>
</dbReference>
<dbReference type="InterPro" id="IPR003439">
    <property type="entry name" value="ABC_transporter-like_ATP-bd"/>
</dbReference>
<evidence type="ECO:0000256" key="4">
    <source>
        <dbReference type="ARBA" id="ARBA00022475"/>
    </source>
</evidence>
<dbReference type="AlphaFoldDB" id="A0A4R4Z618"/>
<evidence type="ECO:0000256" key="6">
    <source>
        <dbReference type="ARBA" id="ARBA00022840"/>
    </source>
</evidence>
<evidence type="ECO:0000256" key="7">
    <source>
        <dbReference type="ARBA" id="ARBA00022970"/>
    </source>
</evidence>
<dbReference type="Pfam" id="PF00005">
    <property type="entry name" value="ABC_tran"/>
    <property type="match status" value="1"/>
</dbReference>
<keyword evidence="4" id="KW-1003">Cell membrane</keyword>
<dbReference type="EMBL" id="SMKQ01000012">
    <property type="protein sequence ID" value="TDD53535.1"/>
    <property type="molecule type" value="Genomic_DNA"/>
</dbReference>
<dbReference type="OrthoDB" id="9802264at2"/>
<evidence type="ECO:0000256" key="5">
    <source>
        <dbReference type="ARBA" id="ARBA00022741"/>
    </source>
</evidence>
<sequence length="256" mass="27453">MTEPTIQIRDLHKSFGDLHVLRGVDLDVQPGEVVAVLGRSGSGKSTMLRCVNLLETPTSGTITVGGTTAFAHRKPAKGRDLVALRRKVGMLFQALNVFPHLSVVENVALPMVRSLGTGHEEAVDTAIRLLGKVGLVEKALSMPGQLSGGQLQRVALARALAMNPLALLFDEPTSALDPESTMDVLNVMKDLSAEGMTMIIVTHEVKFALDVADTVLMIADGKVIERGTPAQISENPQEQLTRKFLAEHTKFEGSTA</sequence>
<keyword evidence="3" id="KW-0813">Transport</keyword>
<dbReference type="GO" id="GO:0015424">
    <property type="term" value="F:ABC-type amino acid transporter activity"/>
    <property type="evidence" value="ECO:0007669"/>
    <property type="project" value="InterPro"/>
</dbReference>
<accession>A0A4R4Z618</accession>
<evidence type="ECO:0000256" key="2">
    <source>
        <dbReference type="ARBA" id="ARBA00005417"/>
    </source>
</evidence>
<dbReference type="InterPro" id="IPR030679">
    <property type="entry name" value="ABC_ATPase_HisP-typ"/>
</dbReference>
<gene>
    <name evidence="10" type="ORF">E1286_07215</name>
</gene>
<dbReference type="PROSITE" id="PS00211">
    <property type="entry name" value="ABC_TRANSPORTER_1"/>
    <property type="match status" value="1"/>
</dbReference>
<dbReference type="InterPro" id="IPR027417">
    <property type="entry name" value="P-loop_NTPase"/>
</dbReference>
<keyword evidence="11" id="KW-1185">Reference proteome</keyword>
<keyword evidence="6 10" id="KW-0067">ATP-binding</keyword>
<comment type="caution">
    <text evidence="10">The sequence shown here is derived from an EMBL/GenBank/DDBJ whole genome shotgun (WGS) entry which is preliminary data.</text>
</comment>
<dbReference type="SUPFAM" id="SSF52540">
    <property type="entry name" value="P-loop containing nucleoside triphosphate hydrolases"/>
    <property type="match status" value="1"/>
</dbReference>
<dbReference type="InterPro" id="IPR050086">
    <property type="entry name" value="MetN_ABC_transporter-like"/>
</dbReference>
<comment type="subcellular location">
    <subcellularLocation>
        <location evidence="1">Cell membrane</location>
        <topology evidence="1">Peripheral membrane protein</topology>
    </subcellularLocation>
</comment>
<dbReference type="InterPro" id="IPR003593">
    <property type="entry name" value="AAA+_ATPase"/>
</dbReference>
<reference evidence="10 11" key="1">
    <citation type="submission" date="2019-03" db="EMBL/GenBank/DDBJ databases">
        <title>Draft genome sequences of novel Actinobacteria.</title>
        <authorList>
            <person name="Sahin N."/>
            <person name="Ay H."/>
            <person name="Saygin H."/>
        </authorList>
    </citation>
    <scope>NUCLEOTIDE SEQUENCE [LARGE SCALE GENOMIC DNA]</scope>
    <source>
        <strain evidence="10 11">CH32</strain>
    </source>
</reference>
<organism evidence="10 11">
    <name type="scientific">Nonomuraea terrae</name>
    <dbReference type="NCBI Taxonomy" id="2530383"/>
    <lineage>
        <taxon>Bacteria</taxon>
        <taxon>Bacillati</taxon>
        <taxon>Actinomycetota</taxon>
        <taxon>Actinomycetes</taxon>
        <taxon>Streptosporangiales</taxon>
        <taxon>Streptosporangiaceae</taxon>
        <taxon>Nonomuraea</taxon>
    </lineage>
</organism>
<keyword evidence="5" id="KW-0547">Nucleotide-binding</keyword>
<feature type="domain" description="ABC transporter" evidence="9">
    <location>
        <begin position="6"/>
        <end position="245"/>
    </location>
</feature>
<comment type="similarity">
    <text evidence="2">Belongs to the ABC transporter superfamily.</text>
</comment>
<dbReference type="RefSeq" id="WP_132609967.1">
    <property type="nucleotide sequence ID" value="NZ_SMKQ01000012.1"/>
</dbReference>
<evidence type="ECO:0000259" key="9">
    <source>
        <dbReference type="PROSITE" id="PS50893"/>
    </source>
</evidence>
<evidence type="ECO:0000256" key="8">
    <source>
        <dbReference type="ARBA" id="ARBA00023136"/>
    </source>
</evidence>
<dbReference type="Proteomes" id="UP000295302">
    <property type="component" value="Unassembled WGS sequence"/>
</dbReference>
<dbReference type="SMART" id="SM00382">
    <property type="entry name" value="AAA"/>
    <property type="match status" value="1"/>
</dbReference>
<dbReference type="GO" id="GO:0016887">
    <property type="term" value="F:ATP hydrolysis activity"/>
    <property type="evidence" value="ECO:0007669"/>
    <property type="project" value="InterPro"/>
</dbReference>
<protein>
    <submittedName>
        <fullName evidence="10">Amino acid ABC transporter ATP-binding protein</fullName>
    </submittedName>
</protein>
<keyword evidence="8" id="KW-0472">Membrane</keyword>
<dbReference type="Gene3D" id="3.40.50.300">
    <property type="entry name" value="P-loop containing nucleotide triphosphate hydrolases"/>
    <property type="match status" value="1"/>
</dbReference>
<proteinExistence type="inferred from homology"/>